<dbReference type="RefSeq" id="WP_057768768.1">
    <property type="nucleotide sequence ID" value="NZ_JQAT01000001.1"/>
</dbReference>
<dbReference type="Proteomes" id="UP000051645">
    <property type="component" value="Unassembled WGS sequence"/>
</dbReference>
<reference evidence="6 7" key="1">
    <citation type="journal article" date="2015" name="Genome Announc.">
        <title>Expanding the biotechnology potential of lactobacilli through comparative genomics of 213 strains and associated genera.</title>
        <authorList>
            <person name="Sun Z."/>
            <person name="Harris H.M."/>
            <person name="McCann A."/>
            <person name="Guo C."/>
            <person name="Argimon S."/>
            <person name="Zhang W."/>
            <person name="Yang X."/>
            <person name="Jeffery I.B."/>
            <person name="Cooney J.C."/>
            <person name="Kagawa T.F."/>
            <person name="Liu W."/>
            <person name="Song Y."/>
            <person name="Salvetti E."/>
            <person name="Wrobel A."/>
            <person name="Rasinkangas P."/>
            <person name="Parkhill J."/>
            <person name="Rea M.C."/>
            <person name="O'Sullivan O."/>
            <person name="Ritari J."/>
            <person name="Douillard F.P."/>
            <person name="Paul Ross R."/>
            <person name="Yang R."/>
            <person name="Briner A.E."/>
            <person name="Felis G.E."/>
            <person name="de Vos W.M."/>
            <person name="Barrangou R."/>
            <person name="Klaenhammer T.R."/>
            <person name="Caufield P.W."/>
            <person name="Cui Y."/>
            <person name="Zhang H."/>
            <person name="O'Toole P.W."/>
        </authorList>
    </citation>
    <scope>NUCLEOTIDE SEQUENCE [LARGE SCALE GENOMIC DNA]</scope>
    <source>
        <strain evidence="4 7">ATCC BAA-66</strain>
        <strain evidence="5 6">DSM 13344</strain>
    </source>
</reference>
<dbReference type="PANTHER" id="PTHR46517:SF1">
    <property type="entry name" value="FRUCTOSE-2,6-BISPHOSPHATASE TIGAR"/>
    <property type="match status" value="1"/>
</dbReference>
<dbReference type="InterPro" id="IPR013078">
    <property type="entry name" value="His_Pase_superF_clade-1"/>
</dbReference>
<evidence type="ECO:0000313" key="7">
    <source>
        <dbReference type="Proteomes" id="UP000051751"/>
    </source>
</evidence>
<evidence type="ECO:0000256" key="1">
    <source>
        <dbReference type="ARBA" id="ARBA00022801"/>
    </source>
</evidence>
<evidence type="ECO:0000313" key="6">
    <source>
        <dbReference type="Proteomes" id="UP000051645"/>
    </source>
</evidence>
<proteinExistence type="predicted"/>
<dbReference type="GO" id="GO:0004331">
    <property type="term" value="F:fructose-2,6-bisphosphate 2-phosphatase activity"/>
    <property type="evidence" value="ECO:0007669"/>
    <property type="project" value="TreeGrafter"/>
</dbReference>
<evidence type="ECO:0000313" key="4">
    <source>
        <dbReference type="EMBL" id="KRN29293.1"/>
    </source>
</evidence>
<comment type="caution">
    <text evidence="5">The sequence shown here is derived from an EMBL/GenBank/DDBJ whole genome shotgun (WGS) entry which is preliminary data.</text>
</comment>
<gene>
    <name evidence="4" type="ORF">IV38_GL000175</name>
    <name evidence="5" type="ORF">IV40_GL000494</name>
</gene>
<feature type="binding site" evidence="3">
    <location>
        <position position="60"/>
    </location>
    <ligand>
        <name>substrate</name>
    </ligand>
</feature>
<dbReference type="SUPFAM" id="SSF53254">
    <property type="entry name" value="Phosphoglycerate mutase-like"/>
    <property type="match status" value="1"/>
</dbReference>
<dbReference type="STRING" id="81857.IV38_GL000175"/>
<evidence type="ECO:0000256" key="2">
    <source>
        <dbReference type="PIRSR" id="PIRSR613078-1"/>
    </source>
</evidence>
<sequence length="226" mass="25027">MTALDLYFVRHGQTDANAHRRLQGIMNEPLNETGRKEAAHTRDTLAKIPFIGAYASDRSRTRETAQIILATHPEVTAKTTTAHLREYNFGSFENMRDIDIGRLMVAHFGVRKIAASLRSPATFIPLMAEGFTAMDQTGVADTQETALERMQTQIDEIKADFPNGGNVLVVSHAFIMSLYLLALDPKVKLPISMPKNASVTHVHYDENEITIGAVNATSTKQLFSVK</sequence>
<evidence type="ECO:0000313" key="5">
    <source>
        <dbReference type="EMBL" id="KRN34178.1"/>
    </source>
</evidence>
<dbReference type="GO" id="GO:0045820">
    <property type="term" value="P:negative regulation of glycolytic process"/>
    <property type="evidence" value="ECO:0007669"/>
    <property type="project" value="TreeGrafter"/>
</dbReference>
<dbReference type="Proteomes" id="UP000051751">
    <property type="component" value="Unassembled WGS sequence"/>
</dbReference>
<name>A0A0R2G052_9LACO</name>
<dbReference type="PATRIC" id="fig|81857.3.peg.181"/>
<dbReference type="Gene3D" id="3.40.50.1240">
    <property type="entry name" value="Phosphoglycerate mutase-like"/>
    <property type="match status" value="1"/>
</dbReference>
<evidence type="ECO:0000256" key="3">
    <source>
        <dbReference type="PIRSR" id="PIRSR613078-2"/>
    </source>
</evidence>
<dbReference type="EMBL" id="JQAZ01000001">
    <property type="protein sequence ID" value="KRN34178.1"/>
    <property type="molecule type" value="Genomic_DNA"/>
</dbReference>
<dbReference type="EMBL" id="JQAT01000001">
    <property type="protein sequence ID" value="KRN29293.1"/>
    <property type="molecule type" value="Genomic_DNA"/>
</dbReference>
<dbReference type="OrthoDB" id="4131070at2"/>
<dbReference type="GO" id="GO:0043456">
    <property type="term" value="P:regulation of pentose-phosphate shunt"/>
    <property type="evidence" value="ECO:0007669"/>
    <property type="project" value="TreeGrafter"/>
</dbReference>
<dbReference type="SMART" id="SM00855">
    <property type="entry name" value="PGAM"/>
    <property type="match status" value="1"/>
</dbReference>
<feature type="active site" description="Proton donor/acceptor" evidence="2">
    <location>
        <position position="86"/>
    </location>
</feature>
<dbReference type="InterPro" id="IPR029033">
    <property type="entry name" value="His_PPase_superfam"/>
</dbReference>
<protein>
    <recommendedName>
        <fullName evidence="8">Phosphoglycerate mutase</fullName>
    </recommendedName>
</protein>
<dbReference type="PANTHER" id="PTHR46517">
    <property type="entry name" value="FRUCTOSE-2,6-BISPHOSPHATASE TIGAR"/>
    <property type="match status" value="1"/>
</dbReference>
<evidence type="ECO:0008006" key="8">
    <source>
        <dbReference type="Google" id="ProtNLM"/>
    </source>
</evidence>
<accession>A0A0R2G052</accession>
<dbReference type="InterPro" id="IPR051695">
    <property type="entry name" value="Phosphoglycerate_Mutase"/>
</dbReference>
<organism evidence="5 6">
    <name type="scientific">Lactobacillus selangorensis</name>
    <dbReference type="NCBI Taxonomy" id="81857"/>
    <lineage>
        <taxon>Bacteria</taxon>
        <taxon>Bacillati</taxon>
        <taxon>Bacillota</taxon>
        <taxon>Bacilli</taxon>
        <taxon>Lactobacillales</taxon>
        <taxon>Lactobacillaceae</taxon>
        <taxon>Lactobacillus</taxon>
    </lineage>
</organism>
<keyword evidence="6" id="KW-1185">Reference proteome</keyword>
<dbReference type="GO" id="GO:0005829">
    <property type="term" value="C:cytosol"/>
    <property type="evidence" value="ECO:0007669"/>
    <property type="project" value="TreeGrafter"/>
</dbReference>
<dbReference type="AlphaFoldDB" id="A0A0R2G052"/>
<dbReference type="Pfam" id="PF00300">
    <property type="entry name" value="His_Phos_1"/>
    <property type="match status" value="1"/>
</dbReference>
<keyword evidence="1" id="KW-0378">Hydrolase</keyword>
<feature type="binding site" evidence="3">
    <location>
        <begin position="10"/>
        <end position="17"/>
    </location>
    <ligand>
        <name>substrate</name>
    </ligand>
</feature>
<dbReference type="CDD" id="cd07067">
    <property type="entry name" value="HP_PGM_like"/>
    <property type="match status" value="1"/>
</dbReference>
<feature type="active site" description="Tele-phosphohistidine intermediate" evidence="2">
    <location>
        <position position="11"/>
    </location>
</feature>